<comment type="caution">
    <text evidence="8">The sequence shown here is derived from an EMBL/GenBank/DDBJ whole genome shotgun (WGS) entry which is preliminary data.</text>
</comment>
<dbReference type="AlphaFoldDB" id="A0A7V2AV27"/>
<gene>
    <name evidence="8" type="primary">rpoB</name>
    <name evidence="8" type="ORF">ENO08_04740</name>
</gene>
<accession>A0A7V2AV27</accession>
<keyword evidence="4 8" id="KW-0548">Nucleotidyltransferase</keyword>
<dbReference type="InterPro" id="IPR007644">
    <property type="entry name" value="RNA_pol_bsu_protrusion"/>
</dbReference>
<keyword evidence="5" id="KW-0804">Transcription</keyword>
<dbReference type="InterPro" id="IPR007642">
    <property type="entry name" value="RNA_pol_Rpb2_2"/>
</dbReference>
<dbReference type="GO" id="GO:0003677">
    <property type="term" value="F:DNA binding"/>
    <property type="evidence" value="ECO:0007669"/>
    <property type="project" value="InterPro"/>
</dbReference>
<feature type="non-terminal residue" evidence="8">
    <location>
        <position position="402"/>
    </location>
</feature>
<evidence type="ECO:0000259" key="7">
    <source>
        <dbReference type="Pfam" id="PF04563"/>
    </source>
</evidence>
<dbReference type="SUPFAM" id="SSF64484">
    <property type="entry name" value="beta and beta-prime subunits of DNA dependent RNA-polymerase"/>
    <property type="match status" value="1"/>
</dbReference>
<dbReference type="Gene3D" id="3.90.1100.10">
    <property type="match status" value="1"/>
</dbReference>
<dbReference type="InterPro" id="IPR037034">
    <property type="entry name" value="RNA_pol_Rpb2_2_sf"/>
</dbReference>
<dbReference type="GO" id="GO:0000428">
    <property type="term" value="C:DNA-directed RNA polymerase complex"/>
    <property type="evidence" value="ECO:0007669"/>
    <property type="project" value="UniProtKB-KW"/>
</dbReference>
<reference evidence="8" key="1">
    <citation type="journal article" date="2020" name="mSystems">
        <title>Genome- and Community-Level Interaction Insights into Carbon Utilization and Element Cycling Functions of Hydrothermarchaeota in Hydrothermal Sediment.</title>
        <authorList>
            <person name="Zhou Z."/>
            <person name="Liu Y."/>
            <person name="Xu W."/>
            <person name="Pan J."/>
            <person name="Luo Z.H."/>
            <person name="Li M."/>
        </authorList>
    </citation>
    <scope>NUCLEOTIDE SEQUENCE [LARGE SCALE GENOMIC DNA]</scope>
    <source>
        <strain evidence="8">SpSt-1233</strain>
    </source>
</reference>
<dbReference type="Pfam" id="PF04563">
    <property type="entry name" value="RNA_pol_Rpb2_1"/>
    <property type="match status" value="1"/>
</dbReference>
<evidence type="ECO:0000256" key="4">
    <source>
        <dbReference type="ARBA" id="ARBA00022695"/>
    </source>
</evidence>
<keyword evidence="3 8" id="KW-0808">Transferase</keyword>
<feature type="domain" description="RNA polymerase Rpb2" evidence="6">
    <location>
        <begin position="150"/>
        <end position="222"/>
    </location>
</feature>
<evidence type="ECO:0000313" key="8">
    <source>
        <dbReference type="EMBL" id="HER43747.1"/>
    </source>
</evidence>
<dbReference type="Gene3D" id="3.90.1110.10">
    <property type="entry name" value="RNA polymerase Rpb2, domain 2"/>
    <property type="match status" value="1"/>
</dbReference>
<evidence type="ECO:0000256" key="2">
    <source>
        <dbReference type="ARBA" id="ARBA00022478"/>
    </source>
</evidence>
<keyword evidence="2 8" id="KW-0240">DNA-directed RNA polymerase</keyword>
<dbReference type="GO" id="GO:0006351">
    <property type="term" value="P:DNA-templated transcription"/>
    <property type="evidence" value="ECO:0007669"/>
    <property type="project" value="InterPro"/>
</dbReference>
<name>A0A7V2AV27_UNCEI</name>
<sequence>MIKMPERINYSKIPQAMEIPHLLEIQLESYEKFLQRTVPIDKRENIGLESVFTSVFPVVSSRGEFTLEYLGYTIGEPKYSVEECKERDLTFAAPLKAALRLVIRESSEGEQVIKDIIQSEVYLGEIPLITDKGTFIINGAERVIVSQLHRSPGVIFDDDFHPNGKRLFNARIIPYRGSWVEFVIDVNDIMYVYIDRRRKIPVTVLLKAMGFEPNSAIIKLFHKTKVHTLSSKANKKDKALIGRYVAEDVVNRKTGEVLVEAGKELTETTMELMKSQKILKVAMIEKEGNVEEDVVIKTLEKDPTSNQEEALKRIYNLMRPGDPPNADTAKAILDRLFFNPKRYNLAGVGRYKINSRLGIEESLDTTTLTEKDFLAVVANLIYLKETDGPVDDIDHLGNRRVR</sequence>
<organism evidence="8">
    <name type="scientific">Eiseniibacteriota bacterium</name>
    <dbReference type="NCBI Taxonomy" id="2212470"/>
    <lineage>
        <taxon>Bacteria</taxon>
        <taxon>Candidatus Eiseniibacteriota</taxon>
    </lineage>
</organism>
<dbReference type="EMBL" id="DSEC01000335">
    <property type="protein sequence ID" value="HER43747.1"/>
    <property type="molecule type" value="Genomic_DNA"/>
</dbReference>
<evidence type="ECO:0000256" key="3">
    <source>
        <dbReference type="ARBA" id="ARBA00022679"/>
    </source>
</evidence>
<dbReference type="GO" id="GO:0003899">
    <property type="term" value="F:DNA-directed RNA polymerase activity"/>
    <property type="evidence" value="ECO:0007669"/>
    <property type="project" value="UniProtKB-EC"/>
</dbReference>
<dbReference type="EC" id="2.7.7.6" evidence="1"/>
<evidence type="ECO:0000256" key="5">
    <source>
        <dbReference type="ARBA" id="ARBA00023163"/>
    </source>
</evidence>
<dbReference type="Pfam" id="PF04561">
    <property type="entry name" value="RNA_pol_Rpb2_2"/>
    <property type="match status" value="2"/>
</dbReference>
<dbReference type="PANTHER" id="PTHR20856">
    <property type="entry name" value="DNA-DIRECTED RNA POLYMERASE I SUBUNIT 2"/>
    <property type="match status" value="1"/>
</dbReference>
<feature type="domain" description="RNA polymerase Rpb2" evidence="6">
    <location>
        <begin position="285"/>
        <end position="402"/>
    </location>
</feature>
<evidence type="ECO:0000256" key="1">
    <source>
        <dbReference type="ARBA" id="ARBA00012418"/>
    </source>
</evidence>
<dbReference type="GO" id="GO:0032549">
    <property type="term" value="F:ribonucleoside binding"/>
    <property type="evidence" value="ECO:0007669"/>
    <property type="project" value="InterPro"/>
</dbReference>
<dbReference type="InterPro" id="IPR015712">
    <property type="entry name" value="DNA-dir_RNA_pol_su2"/>
</dbReference>
<feature type="domain" description="RNA polymerase beta subunit protrusion" evidence="7">
    <location>
        <begin position="22"/>
        <end position="253"/>
    </location>
</feature>
<evidence type="ECO:0000259" key="6">
    <source>
        <dbReference type="Pfam" id="PF04561"/>
    </source>
</evidence>
<dbReference type="Proteomes" id="UP000886069">
    <property type="component" value="Unassembled WGS sequence"/>
</dbReference>
<protein>
    <recommendedName>
        <fullName evidence="1">DNA-directed RNA polymerase</fullName>
        <ecNumber evidence="1">2.7.7.6</ecNumber>
    </recommendedName>
</protein>
<proteinExistence type="predicted"/>